<evidence type="ECO:0000313" key="2">
    <source>
        <dbReference type="EMBL" id="KAJ3652570.1"/>
    </source>
</evidence>
<protein>
    <recommendedName>
        <fullName evidence="4">Ankyrin repeat protein</fullName>
    </recommendedName>
</protein>
<gene>
    <name evidence="2" type="ORF">Zmor_018522</name>
</gene>
<name>A0AA38IBS1_9CUCU</name>
<dbReference type="InterPro" id="IPR036770">
    <property type="entry name" value="Ankyrin_rpt-contain_sf"/>
</dbReference>
<dbReference type="SUPFAM" id="SSF48403">
    <property type="entry name" value="Ankyrin repeat"/>
    <property type="match status" value="1"/>
</dbReference>
<evidence type="ECO:0000313" key="3">
    <source>
        <dbReference type="Proteomes" id="UP001168821"/>
    </source>
</evidence>
<keyword evidence="3" id="KW-1185">Reference proteome</keyword>
<sequence length="238" mass="28040">MTDNNKPISFLDIFCAIRLNDFNKFKNLIENSPNKWLRAQKHGFDIIQHILQRNRKEMFLYLLNFQDMMDLEKVLIYILTHNNDNENDYYACEIIKKGVFLHGRYIGGRNFLHWSVEKNWINMTRLLLDKGMSVNIVDKNGHTVLQKVIERGRSSNDYEYIVMLLFYGANVCLRNSDGYNAFELAVTQNHSKSVQESLFYRTLDERARGKTHFKVLFKLIKSGSPFSAKYFSIMLRSA</sequence>
<dbReference type="Gene3D" id="1.25.40.20">
    <property type="entry name" value="Ankyrin repeat-containing domain"/>
    <property type="match status" value="1"/>
</dbReference>
<dbReference type="AlphaFoldDB" id="A0AA38IBS1"/>
<proteinExistence type="predicted"/>
<dbReference type="PANTHER" id="PTHR24118">
    <property type="entry name" value="POTE ANKYRIN DOMAIN"/>
    <property type="match status" value="1"/>
</dbReference>
<dbReference type="PANTHER" id="PTHR24118:SF99">
    <property type="entry name" value="POTE ANKYRIN DOMAIN FAMILY MEMBER 3C-RELATED"/>
    <property type="match status" value="1"/>
</dbReference>
<dbReference type="SMART" id="SM00248">
    <property type="entry name" value="ANK"/>
    <property type="match status" value="3"/>
</dbReference>
<dbReference type="EMBL" id="JALNTZ010000005">
    <property type="protein sequence ID" value="KAJ3652570.1"/>
    <property type="molecule type" value="Genomic_DNA"/>
</dbReference>
<dbReference type="Pfam" id="PF12796">
    <property type="entry name" value="Ank_2"/>
    <property type="match status" value="1"/>
</dbReference>
<dbReference type="PROSITE" id="PS50088">
    <property type="entry name" value="ANK_REPEAT"/>
    <property type="match status" value="1"/>
</dbReference>
<feature type="repeat" description="ANK" evidence="1">
    <location>
        <begin position="107"/>
        <end position="139"/>
    </location>
</feature>
<dbReference type="InterPro" id="IPR002110">
    <property type="entry name" value="Ankyrin_rpt"/>
</dbReference>
<organism evidence="2 3">
    <name type="scientific">Zophobas morio</name>
    <dbReference type="NCBI Taxonomy" id="2755281"/>
    <lineage>
        <taxon>Eukaryota</taxon>
        <taxon>Metazoa</taxon>
        <taxon>Ecdysozoa</taxon>
        <taxon>Arthropoda</taxon>
        <taxon>Hexapoda</taxon>
        <taxon>Insecta</taxon>
        <taxon>Pterygota</taxon>
        <taxon>Neoptera</taxon>
        <taxon>Endopterygota</taxon>
        <taxon>Coleoptera</taxon>
        <taxon>Polyphaga</taxon>
        <taxon>Cucujiformia</taxon>
        <taxon>Tenebrionidae</taxon>
        <taxon>Zophobas</taxon>
    </lineage>
</organism>
<evidence type="ECO:0000256" key="1">
    <source>
        <dbReference type="PROSITE-ProRule" id="PRU00023"/>
    </source>
</evidence>
<reference evidence="2" key="1">
    <citation type="journal article" date="2023" name="G3 (Bethesda)">
        <title>Whole genome assemblies of Zophobas morio and Tenebrio molitor.</title>
        <authorList>
            <person name="Kaur S."/>
            <person name="Stinson S.A."/>
            <person name="diCenzo G.C."/>
        </authorList>
    </citation>
    <scope>NUCLEOTIDE SEQUENCE</scope>
    <source>
        <strain evidence="2">QUZm001</strain>
    </source>
</reference>
<dbReference type="Proteomes" id="UP001168821">
    <property type="component" value="Unassembled WGS sequence"/>
</dbReference>
<accession>A0AA38IBS1</accession>
<keyword evidence="1" id="KW-0040">ANK repeat</keyword>
<dbReference type="PROSITE" id="PS50297">
    <property type="entry name" value="ANK_REP_REGION"/>
    <property type="match status" value="1"/>
</dbReference>
<evidence type="ECO:0008006" key="4">
    <source>
        <dbReference type="Google" id="ProtNLM"/>
    </source>
</evidence>
<comment type="caution">
    <text evidence="2">The sequence shown here is derived from an EMBL/GenBank/DDBJ whole genome shotgun (WGS) entry which is preliminary data.</text>
</comment>